<evidence type="ECO:0000313" key="6">
    <source>
        <dbReference type="Proteomes" id="UP000520156"/>
    </source>
</evidence>
<reference evidence="5 6" key="1">
    <citation type="submission" date="2020-08" db="EMBL/GenBank/DDBJ databases">
        <title>The genome sequence of Novosphingobium flavum 4Y4.</title>
        <authorList>
            <person name="Liu Y."/>
        </authorList>
    </citation>
    <scope>NUCLEOTIDE SEQUENCE [LARGE SCALE GENOMIC DNA]</scope>
    <source>
        <strain evidence="5 6">4Y4</strain>
    </source>
</reference>
<dbReference type="Gene3D" id="1.20.120.530">
    <property type="entry name" value="GntR ligand-binding domain-like"/>
    <property type="match status" value="1"/>
</dbReference>
<dbReference type="Pfam" id="PF07729">
    <property type="entry name" value="FCD"/>
    <property type="match status" value="1"/>
</dbReference>
<keyword evidence="3" id="KW-0804">Transcription</keyword>
<dbReference type="PRINTS" id="PR00035">
    <property type="entry name" value="HTHGNTR"/>
</dbReference>
<dbReference type="SUPFAM" id="SSF46785">
    <property type="entry name" value="Winged helix' DNA-binding domain"/>
    <property type="match status" value="1"/>
</dbReference>
<dbReference type="PROSITE" id="PS50949">
    <property type="entry name" value="HTH_GNTR"/>
    <property type="match status" value="1"/>
</dbReference>
<dbReference type="EMBL" id="JACLAU010000005">
    <property type="protein sequence ID" value="MBC2651237.1"/>
    <property type="molecule type" value="Genomic_DNA"/>
</dbReference>
<keyword evidence="1" id="KW-0805">Transcription regulation</keyword>
<gene>
    <name evidence="5" type="ORF">H7F49_05940</name>
</gene>
<accession>A0A7X1F6D9</accession>
<comment type="caution">
    <text evidence="5">The sequence shown here is derived from an EMBL/GenBank/DDBJ whole genome shotgun (WGS) entry which is preliminary data.</text>
</comment>
<dbReference type="SMART" id="SM00895">
    <property type="entry name" value="FCD"/>
    <property type="match status" value="1"/>
</dbReference>
<dbReference type="Gene3D" id="1.10.10.10">
    <property type="entry name" value="Winged helix-like DNA-binding domain superfamily/Winged helix DNA-binding domain"/>
    <property type="match status" value="1"/>
</dbReference>
<evidence type="ECO:0000313" key="5">
    <source>
        <dbReference type="EMBL" id="MBC2651237.1"/>
    </source>
</evidence>
<keyword evidence="6" id="KW-1185">Reference proteome</keyword>
<evidence type="ECO:0000256" key="1">
    <source>
        <dbReference type="ARBA" id="ARBA00023015"/>
    </source>
</evidence>
<dbReference type="Pfam" id="PF00392">
    <property type="entry name" value="GntR"/>
    <property type="match status" value="1"/>
</dbReference>
<evidence type="ECO:0000256" key="2">
    <source>
        <dbReference type="ARBA" id="ARBA00023125"/>
    </source>
</evidence>
<dbReference type="GO" id="GO:0003677">
    <property type="term" value="F:DNA binding"/>
    <property type="evidence" value="ECO:0007669"/>
    <property type="project" value="UniProtKB-KW"/>
</dbReference>
<dbReference type="InterPro" id="IPR000524">
    <property type="entry name" value="Tscrpt_reg_HTH_GntR"/>
</dbReference>
<dbReference type="PANTHER" id="PTHR43537">
    <property type="entry name" value="TRANSCRIPTIONAL REGULATOR, GNTR FAMILY"/>
    <property type="match status" value="1"/>
</dbReference>
<dbReference type="PANTHER" id="PTHR43537:SF5">
    <property type="entry name" value="UXU OPERON TRANSCRIPTIONAL REGULATOR"/>
    <property type="match status" value="1"/>
</dbReference>
<dbReference type="GO" id="GO:0003700">
    <property type="term" value="F:DNA-binding transcription factor activity"/>
    <property type="evidence" value="ECO:0007669"/>
    <property type="project" value="InterPro"/>
</dbReference>
<dbReference type="InterPro" id="IPR036390">
    <property type="entry name" value="WH_DNA-bd_sf"/>
</dbReference>
<dbReference type="InterPro" id="IPR008920">
    <property type="entry name" value="TF_FadR/GntR_C"/>
</dbReference>
<dbReference type="InterPro" id="IPR036388">
    <property type="entry name" value="WH-like_DNA-bd_sf"/>
</dbReference>
<keyword evidence="2" id="KW-0238">DNA-binding</keyword>
<dbReference type="CDD" id="cd07377">
    <property type="entry name" value="WHTH_GntR"/>
    <property type="match status" value="1"/>
</dbReference>
<feature type="domain" description="HTH gntR-type" evidence="4">
    <location>
        <begin position="40"/>
        <end position="108"/>
    </location>
</feature>
<proteinExistence type="predicted"/>
<name>A0A7X1F6D9_9SPHN</name>
<evidence type="ECO:0000256" key="3">
    <source>
        <dbReference type="ARBA" id="ARBA00023163"/>
    </source>
</evidence>
<organism evidence="5 6">
    <name type="scientific">Novosphingobium aerophilum</name>
    <dbReference type="NCBI Taxonomy" id="2839843"/>
    <lineage>
        <taxon>Bacteria</taxon>
        <taxon>Pseudomonadati</taxon>
        <taxon>Pseudomonadota</taxon>
        <taxon>Alphaproteobacteria</taxon>
        <taxon>Sphingomonadales</taxon>
        <taxon>Sphingomonadaceae</taxon>
        <taxon>Novosphingobium</taxon>
    </lineage>
</organism>
<dbReference type="SUPFAM" id="SSF48008">
    <property type="entry name" value="GntR ligand-binding domain-like"/>
    <property type="match status" value="1"/>
</dbReference>
<dbReference type="SMART" id="SM00345">
    <property type="entry name" value="HTH_GNTR"/>
    <property type="match status" value="1"/>
</dbReference>
<protein>
    <submittedName>
        <fullName evidence="5">FadR family transcriptional regulator</fullName>
    </submittedName>
</protein>
<dbReference type="AlphaFoldDB" id="A0A7X1F6D9"/>
<sequence length="282" mass="31166">MGRFLTSRIWPVKFDEVVRPFWSAACVNDIATERDRAAPDRLYQDLARKLIAELASGRYAVGDRLPAERELSVQYNVSRPTVREAVIALEVQGLVEVRVGSGAYVRRLPGTNDIPGFNISAIELTEARLLFEAEAAALAATQITPEGLAELEALVEEIERENRNPHGTEKADRAFHLAIARASRNAAVAEAIERLWDLRALSPESALLHEKARTANIKPVVDEHTAILDALRAHDPVTARSAMRAHLAAVLDSLLFATEEKAIEEARRAARAKRERFARVTG</sequence>
<evidence type="ECO:0000259" key="4">
    <source>
        <dbReference type="PROSITE" id="PS50949"/>
    </source>
</evidence>
<dbReference type="InterPro" id="IPR011711">
    <property type="entry name" value="GntR_C"/>
</dbReference>
<dbReference type="Proteomes" id="UP000520156">
    <property type="component" value="Unassembled WGS sequence"/>
</dbReference>